<dbReference type="OrthoDB" id="5187906at2"/>
<dbReference type="Proteomes" id="UP000251993">
    <property type="component" value="Chromosome"/>
</dbReference>
<protein>
    <recommendedName>
        <fullName evidence="3">DUF2116 family Zn-ribbon domain-containing protein</fullName>
    </recommendedName>
</protein>
<gene>
    <name evidence="1" type="ORF">DR864_03225</name>
</gene>
<evidence type="ECO:0000313" key="1">
    <source>
        <dbReference type="EMBL" id="AXE16815.1"/>
    </source>
</evidence>
<organism evidence="1 2">
    <name type="scientific">Runella rosea</name>
    <dbReference type="NCBI Taxonomy" id="2259595"/>
    <lineage>
        <taxon>Bacteria</taxon>
        <taxon>Pseudomonadati</taxon>
        <taxon>Bacteroidota</taxon>
        <taxon>Cytophagia</taxon>
        <taxon>Cytophagales</taxon>
        <taxon>Spirosomataceae</taxon>
        <taxon>Runella</taxon>
    </lineage>
</organism>
<proteinExistence type="predicted"/>
<dbReference type="RefSeq" id="WP_114065602.1">
    <property type="nucleotide sequence ID" value="NZ_CP030850.1"/>
</dbReference>
<name>A0A344TDU4_9BACT</name>
<evidence type="ECO:0008006" key="3">
    <source>
        <dbReference type="Google" id="ProtNLM"/>
    </source>
</evidence>
<evidence type="ECO:0000313" key="2">
    <source>
        <dbReference type="Proteomes" id="UP000251993"/>
    </source>
</evidence>
<keyword evidence="2" id="KW-1185">Reference proteome</keyword>
<reference evidence="1 2" key="1">
    <citation type="submission" date="2018-07" db="EMBL/GenBank/DDBJ databases">
        <title>Genome sequencing of Runella.</title>
        <authorList>
            <person name="Baek M.-G."/>
            <person name="Yi H."/>
        </authorList>
    </citation>
    <scope>NUCLEOTIDE SEQUENCE [LARGE SCALE GENOMIC DNA]</scope>
    <source>
        <strain evidence="1 2">HYN0085</strain>
    </source>
</reference>
<dbReference type="AlphaFoldDB" id="A0A344TDU4"/>
<dbReference type="EMBL" id="CP030850">
    <property type="protein sequence ID" value="AXE16815.1"/>
    <property type="molecule type" value="Genomic_DNA"/>
</dbReference>
<sequence length="116" mass="13594">MRECLECGEKIIGRSDKKFCSDMCRNAYNNKLNSDSNNFVRNVNNTLRKNRRILEEACKDDKAKISKASLLREGFDFGFFTNTRTTQKGSTYYFVYEYGYLALENDLFLVVKDRKP</sequence>
<dbReference type="KEGG" id="run:DR864_03225"/>
<accession>A0A344TDU4</accession>